<sequence length="724" mass="81361">MKRIALSGGKYALPGLLSMLLLPLAEGLSPLASVNGEPCYLLYLPLALNAALLLLFAQRALLTLALSLPLYSWLFSSLPVGDILIQSLALLLPLWVFLVLSQRWQGVRWRCDIHRMSARGIALRLLGLGLLYPLLSGALMLSAGVLPALMPAEPLQLPTILLSLAGMVLSGLVLTPAGYILLRVLLSQGYRRAFVEECRRALHLRHGRRIVLVLLLSYLTLMGALCLPSAVHVNVSYLTPLLFILFTLAAFHVSDRLLWLLWALSIMLLLASSQHFIWHSNRHYQLAFLSSSLIAFSISLLFTLLVIKKNRLMRRFPLRLLGSDFPPALPTLCALNRHLQRRPRGTLCLLHLGNLEILGRCHGMTMRTLTKNQLATLLAPSLLPGERVYQLQGAELLVYLQPGAEWARIDALHALLLHQPLHWQRQPVAIQYGVAYAAFDAHRHALNARIGQLSYLAERSCQEHRIMPLLGLENEVSLAVNEQVFWLQKITRALQENTLLLYAQPIVHRGGKCYYEILTRLQDGGQLILPGKFIPFITAFNLCAQFDLLIIENVLRHICRAKLDSTSTCFSVNLMPSTLMQHGVAAQIIALFERYQVRPEAVIFEITEQQYLLDENRESETVRALRAYNFKIAIDDFGTGLSNYQRLKHLHADVVKIDGMFVKDIVSNSLDRLIIKSICDIAREKQLQVVAEYVESREQMEVLCSLGVQYLQGFLLGKPRPLAS</sequence>
<feature type="transmembrane region" description="Helical" evidence="1">
    <location>
        <begin position="284"/>
        <end position="307"/>
    </location>
</feature>
<name>A0A376DHY4_9GAMM</name>
<evidence type="ECO:0000313" key="6">
    <source>
        <dbReference type="Proteomes" id="UP000255248"/>
    </source>
</evidence>
<gene>
    <name evidence="4" type="primary">yfgF_1</name>
    <name evidence="3" type="ORF">A9798_10905</name>
    <name evidence="4" type="ORF">NCTC12121_02349</name>
</gene>
<dbReference type="Pfam" id="PF00563">
    <property type="entry name" value="EAL"/>
    <property type="match status" value="1"/>
</dbReference>
<proteinExistence type="predicted"/>
<dbReference type="EC" id="3.1.4.52" evidence="4"/>
<dbReference type="PANTHER" id="PTHR33121">
    <property type="entry name" value="CYCLIC DI-GMP PHOSPHODIESTERASE PDEF"/>
    <property type="match status" value="1"/>
</dbReference>
<dbReference type="KEGG" id="eho:A9798_10905"/>
<dbReference type="AlphaFoldDB" id="A0A376DHY4"/>
<feature type="transmembrane region" description="Helical" evidence="1">
    <location>
        <begin position="160"/>
        <end position="182"/>
    </location>
</feature>
<feature type="transmembrane region" description="Helical" evidence="1">
    <location>
        <begin position="121"/>
        <end position="148"/>
    </location>
</feature>
<keyword evidence="5" id="KW-1185">Reference proteome</keyword>
<dbReference type="STRING" id="93378.A9798_10905"/>
<dbReference type="SMART" id="SM00052">
    <property type="entry name" value="EAL"/>
    <property type="match status" value="1"/>
</dbReference>
<keyword evidence="4" id="KW-0378">Hydrolase</keyword>
<dbReference type="OrthoDB" id="5900110at2"/>
<feature type="transmembrane region" description="Helical" evidence="1">
    <location>
        <begin position="260"/>
        <end position="278"/>
    </location>
</feature>
<feature type="transmembrane region" description="Helical" evidence="1">
    <location>
        <begin position="210"/>
        <end position="231"/>
    </location>
</feature>
<dbReference type="SUPFAM" id="SSF141868">
    <property type="entry name" value="EAL domain-like"/>
    <property type="match status" value="1"/>
</dbReference>
<dbReference type="PANTHER" id="PTHR33121:SF74">
    <property type="entry name" value="CYCLIC DI-GMP PHOSPHODIESTERASE PDEA-RELATED"/>
    <property type="match status" value="1"/>
</dbReference>
<dbReference type="RefSeq" id="WP_024522900.1">
    <property type="nucleotide sequence ID" value="NZ_CP016043.1"/>
</dbReference>
<keyword evidence="1" id="KW-0472">Membrane</keyword>
<dbReference type="Proteomes" id="UP000255248">
    <property type="component" value="Unassembled WGS sequence"/>
</dbReference>
<dbReference type="GO" id="GO:0071111">
    <property type="term" value="F:cyclic-guanylate-specific phosphodiesterase activity"/>
    <property type="evidence" value="ECO:0007669"/>
    <property type="project" value="UniProtKB-EC"/>
</dbReference>
<reference evidence="4 6" key="2">
    <citation type="submission" date="2018-06" db="EMBL/GenBank/DDBJ databases">
        <authorList>
            <consortium name="Pathogen Informatics"/>
            <person name="Doyle S."/>
        </authorList>
    </citation>
    <scope>NUCLEOTIDE SEQUENCE [LARGE SCALE GENOMIC DNA]</scope>
    <source>
        <strain evidence="4 6">NCTC12121</strain>
    </source>
</reference>
<dbReference type="EMBL" id="UFXZ01000001">
    <property type="protein sequence ID" value="STC89828.1"/>
    <property type="molecule type" value="Genomic_DNA"/>
</dbReference>
<feature type="domain" description="EAL" evidence="2">
    <location>
        <begin position="483"/>
        <end position="724"/>
    </location>
</feature>
<feature type="transmembrane region" description="Helical" evidence="1">
    <location>
        <begin position="83"/>
        <end position="100"/>
    </location>
</feature>
<evidence type="ECO:0000313" key="3">
    <source>
        <dbReference type="EMBL" id="AOV97415.1"/>
    </source>
</evidence>
<dbReference type="InterPro" id="IPR035919">
    <property type="entry name" value="EAL_sf"/>
</dbReference>
<keyword evidence="1" id="KW-1133">Transmembrane helix</keyword>
<dbReference type="InterPro" id="IPR001633">
    <property type="entry name" value="EAL_dom"/>
</dbReference>
<reference evidence="3 5" key="1">
    <citation type="submission" date="2016-06" db="EMBL/GenBank/DDBJ databases">
        <title>Complete genome sequence of Edwardsiella hoshinae ATCC 35051.</title>
        <authorList>
            <person name="Reichley S.R."/>
            <person name="Waldbieser G.C."/>
            <person name="Lawrence M.L."/>
            <person name="Griffin M.J."/>
        </authorList>
    </citation>
    <scope>NUCLEOTIDE SEQUENCE [LARGE SCALE GENOMIC DNA]</scope>
    <source>
        <strain evidence="3 5">ATCC 35051</strain>
    </source>
</reference>
<dbReference type="CDD" id="cd01948">
    <property type="entry name" value="EAL"/>
    <property type="match status" value="1"/>
</dbReference>
<dbReference type="EMBL" id="CP016043">
    <property type="protein sequence ID" value="AOV97415.1"/>
    <property type="molecule type" value="Genomic_DNA"/>
</dbReference>
<evidence type="ECO:0000256" key="1">
    <source>
        <dbReference type="SAM" id="Phobius"/>
    </source>
</evidence>
<evidence type="ECO:0000313" key="4">
    <source>
        <dbReference type="EMBL" id="STC89828.1"/>
    </source>
</evidence>
<feature type="transmembrane region" description="Helical" evidence="1">
    <location>
        <begin position="46"/>
        <end position="71"/>
    </location>
</feature>
<accession>A0A376DHY4</accession>
<dbReference type="Gene3D" id="3.20.20.450">
    <property type="entry name" value="EAL domain"/>
    <property type="match status" value="1"/>
</dbReference>
<dbReference type="PROSITE" id="PS50883">
    <property type="entry name" value="EAL"/>
    <property type="match status" value="1"/>
</dbReference>
<keyword evidence="1" id="KW-0812">Transmembrane</keyword>
<evidence type="ECO:0000259" key="2">
    <source>
        <dbReference type="PROSITE" id="PS50883"/>
    </source>
</evidence>
<evidence type="ECO:0000313" key="5">
    <source>
        <dbReference type="Proteomes" id="UP000175893"/>
    </source>
</evidence>
<dbReference type="InterPro" id="IPR050706">
    <property type="entry name" value="Cyclic-di-GMP_PDE-like"/>
</dbReference>
<dbReference type="Proteomes" id="UP000175893">
    <property type="component" value="Chromosome"/>
</dbReference>
<protein>
    <submittedName>
        <fullName evidence="4">Cyclic di-GMP phosphodiesterase YfgF</fullName>
        <ecNumber evidence="4">3.1.4.52</ecNumber>
    </submittedName>
    <submittedName>
        <fullName evidence="3">Diguanylate cyclase</fullName>
    </submittedName>
</protein>
<organism evidence="4 6">
    <name type="scientific">Edwardsiella hoshinae</name>
    <dbReference type="NCBI Taxonomy" id="93378"/>
    <lineage>
        <taxon>Bacteria</taxon>
        <taxon>Pseudomonadati</taxon>
        <taxon>Pseudomonadota</taxon>
        <taxon>Gammaproteobacteria</taxon>
        <taxon>Enterobacterales</taxon>
        <taxon>Hafniaceae</taxon>
        <taxon>Edwardsiella</taxon>
    </lineage>
</organism>
<feature type="transmembrane region" description="Helical" evidence="1">
    <location>
        <begin position="12"/>
        <end position="34"/>
    </location>
</feature>